<sequence length="63" mass="7625">MKNKQQNKKKYRNHLLPPYGARGQLDSTEELKATTFVVNYYYYLYFRIFTKKEITKACVCCYL</sequence>
<name>A0ABR0ACH3_9CRUS</name>
<comment type="caution">
    <text evidence="1">The sequence shown here is derived from an EMBL/GenBank/DDBJ whole genome shotgun (WGS) entry which is preliminary data.</text>
</comment>
<protein>
    <submittedName>
        <fullName evidence="1">Uncharacterized protein</fullName>
    </submittedName>
</protein>
<gene>
    <name evidence="1" type="ORF">OUZ56_008279</name>
</gene>
<dbReference type="EMBL" id="JAOYFB010000037">
    <property type="protein sequence ID" value="KAK4022833.1"/>
    <property type="molecule type" value="Genomic_DNA"/>
</dbReference>
<evidence type="ECO:0000313" key="2">
    <source>
        <dbReference type="Proteomes" id="UP001234178"/>
    </source>
</evidence>
<accession>A0ABR0ACH3</accession>
<proteinExistence type="predicted"/>
<reference evidence="1 2" key="1">
    <citation type="journal article" date="2023" name="Nucleic Acids Res.">
        <title>The hologenome of Daphnia magna reveals possible DNA methylation and microbiome-mediated evolution of the host genome.</title>
        <authorList>
            <person name="Chaturvedi A."/>
            <person name="Li X."/>
            <person name="Dhandapani V."/>
            <person name="Marshall H."/>
            <person name="Kissane S."/>
            <person name="Cuenca-Cambronero M."/>
            <person name="Asole G."/>
            <person name="Calvet F."/>
            <person name="Ruiz-Romero M."/>
            <person name="Marangio P."/>
            <person name="Guigo R."/>
            <person name="Rago D."/>
            <person name="Mirbahai L."/>
            <person name="Eastwood N."/>
            <person name="Colbourne J.K."/>
            <person name="Zhou J."/>
            <person name="Mallon E."/>
            <person name="Orsini L."/>
        </authorList>
    </citation>
    <scope>NUCLEOTIDE SEQUENCE [LARGE SCALE GENOMIC DNA]</scope>
    <source>
        <strain evidence="1">LRV0_1</strain>
    </source>
</reference>
<evidence type="ECO:0000313" key="1">
    <source>
        <dbReference type="EMBL" id="KAK4022833.1"/>
    </source>
</evidence>
<dbReference type="Proteomes" id="UP001234178">
    <property type="component" value="Unassembled WGS sequence"/>
</dbReference>
<keyword evidence="2" id="KW-1185">Reference proteome</keyword>
<organism evidence="1 2">
    <name type="scientific">Daphnia magna</name>
    <dbReference type="NCBI Taxonomy" id="35525"/>
    <lineage>
        <taxon>Eukaryota</taxon>
        <taxon>Metazoa</taxon>
        <taxon>Ecdysozoa</taxon>
        <taxon>Arthropoda</taxon>
        <taxon>Crustacea</taxon>
        <taxon>Branchiopoda</taxon>
        <taxon>Diplostraca</taxon>
        <taxon>Cladocera</taxon>
        <taxon>Anomopoda</taxon>
        <taxon>Daphniidae</taxon>
        <taxon>Daphnia</taxon>
    </lineage>
</organism>